<proteinExistence type="predicted"/>
<accession>A0AAV4PWM0</accession>
<gene>
    <name evidence="1" type="ORF">CEXT_325101</name>
</gene>
<protein>
    <recommendedName>
        <fullName evidence="3">Ycf15</fullName>
    </recommendedName>
</protein>
<evidence type="ECO:0000313" key="1">
    <source>
        <dbReference type="EMBL" id="GIY00711.1"/>
    </source>
</evidence>
<comment type="caution">
    <text evidence="1">The sequence shown here is derived from an EMBL/GenBank/DDBJ whole genome shotgun (WGS) entry which is preliminary data.</text>
</comment>
<keyword evidence="2" id="KW-1185">Reference proteome</keyword>
<dbReference type="Proteomes" id="UP001054945">
    <property type="component" value="Unassembled WGS sequence"/>
</dbReference>
<organism evidence="1 2">
    <name type="scientific">Caerostris extrusa</name>
    <name type="common">Bark spider</name>
    <name type="synonym">Caerostris bankana</name>
    <dbReference type="NCBI Taxonomy" id="172846"/>
    <lineage>
        <taxon>Eukaryota</taxon>
        <taxon>Metazoa</taxon>
        <taxon>Ecdysozoa</taxon>
        <taxon>Arthropoda</taxon>
        <taxon>Chelicerata</taxon>
        <taxon>Arachnida</taxon>
        <taxon>Araneae</taxon>
        <taxon>Araneomorphae</taxon>
        <taxon>Entelegynae</taxon>
        <taxon>Araneoidea</taxon>
        <taxon>Araneidae</taxon>
        <taxon>Caerostris</taxon>
    </lineage>
</organism>
<evidence type="ECO:0008006" key="3">
    <source>
        <dbReference type="Google" id="ProtNLM"/>
    </source>
</evidence>
<reference evidence="1 2" key="1">
    <citation type="submission" date="2021-06" db="EMBL/GenBank/DDBJ databases">
        <title>Caerostris extrusa draft genome.</title>
        <authorList>
            <person name="Kono N."/>
            <person name="Arakawa K."/>
        </authorList>
    </citation>
    <scope>NUCLEOTIDE SEQUENCE [LARGE SCALE GENOMIC DNA]</scope>
</reference>
<dbReference type="AlphaFoldDB" id="A0AAV4PWM0"/>
<name>A0AAV4PWM0_CAEEX</name>
<dbReference type="EMBL" id="BPLR01005215">
    <property type="protein sequence ID" value="GIY00711.1"/>
    <property type="molecule type" value="Genomic_DNA"/>
</dbReference>
<sequence>MSREYRILKCHVYSRRQDWRGSISEVDGCSRSPQGFPDSVTLLRISWEFNRPVGGTRNWLLAKKRCTIPSGRRALP</sequence>
<evidence type="ECO:0000313" key="2">
    <source>
        <dbReference type="Proteomes" id="UP001054945"/>
    </source>
</evidence>